<dbReference type="EMBL" id="JARKNE010000009">
    <property type="protein sequence ID" value="KAK5802404.1"/>
    <property type="molecule type" value="Genomic_DNA"/>
</dbReference>
<evidence type="ECO:0000313" key="5">
    <source>
        <dbReference type="EMBL" id="KAK5802404.1"/>
    </source>
</evidence>
<dbReference type="PANTHER" id="PTHR12346:SF8">
    <property type="entry name" value="PAIRED AMPHIPATHIC HELIX PROTEIN SIN3-LIKE 2"/>
    <property type="match status" value="1"/>
</dbReference>
<reference evidence="5 6" key="1">
    <citation type="submission" date="2023-03" db="EMBL/GenBank/DDBJ databases">
        <title>WGS of Gossypium arboreum.</title>
        <authorList>
            <person name="Yu D."/>
        </authorList>
    </citation>
    <scope>NUCLEOTIDE SEQUENCE [LARGE SCALE GENOMIC DNA]</scope>
    <source>
        <tissue evidence="5">Leaf</tissue>
    </source>
</reference>
<dbReference type="SUPFAM" id="SSF47762">
    <property type="entry name" value="PAH2 domain"/>
    <property type="match status" value="3"/>
</dbReference>
<gene>
    <name evidence="5" type="ORF">PVK06_029995</name>
</gene>
<keyword evidence="2 3" id="KW-0539">Nucleus</keyword>
<protein>
    <recommendedName>
        <fullName evidence="7">Paired amphipathic helix protein Sin3-like 2</fullName>
    </recommendedName>
</protein>
<comment type="subcellular location">
    <subcellularLocation>
        <location evidence="1 3">Nucleus</location>
    </subcellularLocation>
</comment>
<comment type="caution">
    <text evidence="5">The sequence shown here is derived from an EMBL/GenBank/DDBJ whole genome shotgun (WGS) entry which is preliminary data.</text>
</comment>
<sequence>MAGGGGDGAAEGGEGGGEGSTSREAAKNVAAAKRYLKEITETFEDRKEKLVKFREVMKDFKTNRTDVAGVVERVKELFEGHNNLLKGFNFFLPMGYEITVDKHQPPPKKMIGFLEPKDFMRLIKRVICKYEMAGGVAAEDGGGGGEGSTSSEETRNAAKRYLKEVTETFADQQEKLVMFREVMNDFGTERTDVAGVVERVKELFKGHNNLLKGFNFFLPMGYEITVDKDEPPPEAMAGFPETLDFIRVVKERDERLYRPFMDVIFRYWREHMDVIKLRREAISLVDALLSKDYPDLFVEFIRYLPPT</sequence>
<feature type="region of interest" description="Disordered" evidence="4">
    <location>
        <begin position="1"/>
        <end position="25"/>
    </location>
</feature>
<dbReference type="PANTHER" id="PTHR12346">
    <property type="entry name" value="SIN3B-RELATED"/>
    <property type="match status" value="1"/>
</dbReference>
<dbReference type="Pfam" id="PF02671">
    <property type="entry name" value="PAH"/>
    <property type="match status" value="2"/>
</dbReference>
<dbReference type="Proteomes" id="UP001358586">
    <property type="component" value="Chromosome 9"/>
</dbReference>
<dbReference type="InterPro" id="IPR036600">
    <property type="entry name" value="PAH_sf"/>
</dbReference>
<organism evidence="5 6">
    <name type="scientific">Gossypium arboreum</name>
    <name type="common">Tree cotton</name>
    <name type="synonym">Gossypium nanking</name>
    <dbReference type="NCBI Taxonomy" id="29729"/>
    <lineage>
        <taxon>Eukaryota</taxon>
        <taxon>Viridiplantae</taxon>
        <taxon>Streptophyta</taxon>
        <taxon>Embryophyta</taxon>
        <taxon>Tracheophyta</taxon>
        <taxon>Spermatophyta</taxon>
        <taxon>Magnoliopsida</taxon>
        <taxon>eudicotyledons</taxon>
        <taxon>Gunneridae</taxon>
        <taxon>Pentapetalae</taxon>
        <taxon>rosids</taxon>
        <taxon>malvids</taxon>
        <taxon>Malvales</taxon>
        <taxon>Malvaceae</taxon>
        <taxon>Malvoideae</taxon>
        <taxon>Gossypium</taxon>
    </lineage>
</organism>
<evidence type="ECO:0000256" key="2">
    <source>
        <dbReference type="ARBA" id="ARBA00023242"/>
    </source>
</evidence>
<evidence type="ECO:0000256" key="4">
    <source>
        <dbReference type="SAM" id="MobiDB-lite"/>
    </source>
</evidence>
<evidence type="ECO:0008006" key="7">
    <source>
        <dbReference type="Google" id="ProtNLM"/>
    </source>
</evidence>
<dbReference type="PROSITE" id="PS51477">
    <property type="entry name" value="PAH"/>
    <property type="match status" value="3"/>
</dbReference>
<keyword evidence="6" id="KW-1185">Reference proteome</keyword>
<proteinExistence type="predicted"/>
<dbReference type="Gene3D" id="1.20.1160.11">
    <property type="entry name" value="Paired amphipathic helix"/>
    <property type="match status" value="2"/>
</dbReference>
<evidence type="ECO:0000256" key="3">
    <source>
        <dbReference type="PROSITE-ProRule" id="PRU00810"/>
    </source>
</evidence>
<evidence type="ECO:0000313" key="6">
    <source>
        <dbReference type="Proteomes" id="UP001358586"/>
    </source>
</evidence>
<evidence type="ECO:0000256" key="1">
    <source>
        <dbReference type="ARBA" id="ARBA00004123"/>
    </source>
</evidence>
<name>A0ABR0NPF0_GOSAR</name>
<dbReference type="InterPro" id="IPR039774">
    <property type="entry name" value="Sin3-like"/>
</dbReference>
<dbReference type="InterPro" id="IPR003822">
    <property type="entry name" value="PAH"/>
</dbReference>
<feature type="compositionally biased region" description="Gly residues" evidence="4">
    <location>
        <begin position="1"/>
        <end position="19"/>
    </location>
</feature>
<accession>A0ABR0NPF0</accession>